<evidence type="ECO:0000313" key="2">
    <source>
        <dbReference type="EMBL" id="OEO32917.1"/>
    </source>
</evidence>
<dbReference type="SUPFAM" id="SSF47336">
    <property type="entry name" value="ACP-like"/>
    <property type="match status" value="1"/>
</dbReference>
<dbReference type="OrthoDB" id="9811033at2"/>
<keyword evidence="3" id="KW-1185">Reference proteome</keyword>
<sequence>MSPDEQACAIVGDALNCPGAIAIGADMSSVAAWDSLGHMAIVAGIESALGRSLTAEQIASITSVRRVAELLGR</sequence>
<dbReference type="Proteomes" id="UP000095463">
    <property type="component" value="Unassembled WGS sequence"/>
</dbReference>
<name>A0A1E5XWF1_9HYPH</name>
<dbReference type="InterPro" id="IPR036736">
    <property type="entry name" value="ACP-like_sf"/>
</dbReference>
<dbReference type="InterPro" id="IPR009081">
    <property type="entry name" value="PP-bd_ACP"/>
</dbReference>
<gene>
    <name evidence="2" type="ORF">VW23_008875</name>
</gene>
<evidence type="ECO:0000313" key="3">
    <source>
        <dbReference type="Proteomes" id="UP000095463"/>
    </source>
</evidence>
<protein>
    <recommendedName>
        <fullName evidence="1">Carrier domain-containing protein</fullName>
    </recommendedName>
</protein>
<accession>A0A1E5XWF1</accession>
<dbReference type="Pfam" id="PF00550">
    <property type="entry name" value="PP-binding"/>
    <property type="match status" value="1"/>
</dbReference>
<evidence type="ECO:0000259" key="1">
    <source>
        <dbReference type="Pfam" id="PF00550"/>
    </source>
</evidence>
<dbReference type="RefSeq" id="WP_069907882.1">
    <property type="nucleotide sequence ID" value="NZ_LAJE02000044.1"/>
</dbReference>
<reference evidence="2 3" key="1">
    <citation type="journal article" date="2015" name="Genome Announc.">
        <title>Genome Assemblies of Three Soil-Associated Devosia species: D. insulae, D. limi, and D. soli.</title>
        <authorList>
            <person name="Hassan Y.I."/>
            <person name="Lepp D."/>
            <person name="Zhou T."/>
        </authorList>
    </citation>
    <scope>NUCLEOTIDE SEQUENCE [LARGE SCALE GENOMIC DNA]</scope>
    <source>
        <strain evidence="2 3">DS-56</strain>
    </source>
</reference>
<proteinExistence type="predicted"/>
<dbReference type="EMBL" id="LAJE02000044">
    <property type="protein sequence ID" value="OEO32917.1"/>
    <property type="molecule type" value="Genomic_DNA"/>
</dbReference>
<dbReference type="AlphaFoldDB" id="A0A1E5XWF1"/>
<feature type="domain" description="Carrier" evidence="1">
    <location>
        <begin position="8"/>
        <end position="71"/>
    </location>
</feature>
<dbReference type="Gene3D" id="1.10.1200.10">
    <property type="entry name" value="ACP-like"/>
    <property type="match status" value="1"/>
</dbReference>
<organism evidence="2 3">
    <name type="scientific">Devosia insulae DS-56</name>
    <dbReference type="NCBI Taxonomy" id="1116389"/>
    <lineage>
        <taxon>Bacteria</taxon>
        <taxon>Pseudomonadati</taxon>
        <taxon>Pseudomonadota</taxon>
        <taxon>Alphaproteobacteria</taxon>
        <taxon>Hyphomicrobiales</taxon>
        <taxon>Devosiaceae</taxon>
        <taxon>Devosia</taxon>
    </lineage>
</organism>
<comment type="caution">
    <text evidence="2">The sequence shown here is derived from an EMBL/GenBank/DDBJ whole genome shotgun (WGS) entry which is preliminary data.</text>
</comment>